<evidence type="ECO:0000313" key="1">
    <source>
        <dbReference type="EMBL" id="KAK2092059.1"/>
    </source>
</evidence>
<accession>A0ABQ9U4S2</accession>
<name>A0ABQ9U4S2_SAGOE</name>
<sequence length="64" mass="7043">NRAVLRGWVHSVIEVASSLSKEQMEAAPHTPLVSPETLEGWVEVEPTADLESRKTVEKMAGNED</sequence>
<dbReference type="EMBL" id="JASSZA010000015">
    <property type="protein sequence ID" value="KAK2092059.1"/>
    <property type="molecule type" value="Genomic_DNA"/>
</dbReference>
<keyword evidence="2" id="KW-1185">Reference proteome</keyword>
<comment type="caution">
    <text evidence="1">The sequence shown here is derived from an EMBL/GenBank/DDBJ whole genome shotgun (WGS) entry which is preliminary data.</text>
</comment>
<organism evidence="1 2">
    <name type="scientific">Saguinus oedipus</name>
    <name type="common">Cotton-top tamarin</name>
    <name type="synonym">Oedipomidas oedipus</name>
    <dbReference type="NCBI Taxonomy" id="9490"/>
    <lineage>
        <taxon>Eukaryota</taxon>
        <taxon>Metazoa</taxon>
        <taxon>Chordata</taxon>
        <taxon>Craniata</taxon>
        <taxon>Vertebrata</taxon>
        <taxon>Euteleostomi</taxon>
        <taxon>Mammalia</taxon>
        <taxon>Eutheria</taxon>
        <taxon>Euarchontoglires</taxon>
        <taxon>Primates</taxon>
        <taxon>Haplorrhini</taxon>
        <taxon>Platyrrhini</taxon>
        <taxon>Cebidae</taxon>
        <taxon>Callitrichinae</taxon>
        <taxon>Saguinus</taxon>
    </lineage>
</organism>
<gene>
    <name evidence="1" type="ORF">P7K49_028587</name>
</gene>
<protein>
    <submittedName>
        <fullName evidence="1">Uncharacterized protein</fullName>
    </submittedName>
</protein>
<reference evidence="1 2" key="1">
    <citation type="submission" date="2023-05" db="EMBL/GenBank/DDBJ databases">
        <title>B98-5 Cell Line De Novo Hybrid Assembly: An Optical Mapping Approach.</title>
        <authorList>
            <person name="Kananen K."/>
            <person name="Auerbach J.A."/>
            <person name="Kautto E."/>
            <person name="Blachly J.S."/>
        </authorList>
    </citation>
    <scope>NUCLEOTIDE SEQUENCE [LARGE SCALE GENOMIC DNA]</scope>
    <source>
        <strain evidence="1">B95-8</strain>
        <tissue evidence="1">Cell line</tissue>
    </source>
</reference>
<feature type="non-terminal residue" evidence="1">
    <location>
        <position position="1"/>
    </location>
</feature>
<proteinExistence type="predicted"/>
<evidence type="ECO:0000313" key="2">
    <source>
        <dbReference type="Proteomes" id="UP001266305"/>
    </source>
</evidence>
<dbReference type="Proteomes" id="UP001266305">
    <property type="component" value="Unassembled WGS sequence"/>
</dbReference>